<evidence type="ECO:0000313" key="2">
    <source>
        <dbReference type="Proteomes" id="UP000600365"/>
    </source>
</evidence>
<comment type="caution">
    <text evidence="1">The sequence shown here is derived from an EMBL/GenBank/DDBJ whole genome shotgun (WGS) entry which is preliminary data.</text>
</comment>
<reference evidence="1 2" key="1">
    <citation type="journal article" date="2014" name="Int. J. Syst. Evol. Microbiol.">
        <title>Complete genome sequence of Corynebacterium casei LMG S-19264T (=DSM 44701T), isolated from a smear-ripened cheese.</title>
        <authorList>
            <consortium name="US DOE Joint Genome Institute (JGI-PGF)"/>
            <person name="Walter F."/>
            <person name="Albersmeier A."/>
            <person name="Kalinowski J."/>
            <person name="Ruckert C."/>
        </authorList>
    </citation>
    <scope>NUCLEOTIDE SEQUENCE [LARGE SCALE GENOMIC DNA]</scope>
    <source>
        <strain evidence="1 2">CGMCC 4.7111</strain>
    </source>
</reference>
<name>A0A918DB16_9ACTN</name>
<gene>
    <name evidence="1" type="ORF">GCM10011579_093900</name>
</gene>
<evidence type="ECO:0000313" key="1">
    <source>
        <dbReference type="EMBL" id="GGN94435.1"/>
    </source>
</evidence>
<protein>
    <submittedName>
        <fullName evidence="1">Uncharacterized protein</fullName>
    </submittedName>
</protein>
<keyword evidence="2" id="KW-1185">Reference proteome</keyword>
<proteinExistence type="predicted"/>
<dbReference type="AlphaFoldDB" id="A0A918DB16"/>
<dbReference type="EMBL" id="BMMM01000030">
    <property type="protein sequence ID" value="GGN94435.1"/>
    <property type="molecule type" value="Genomic_DNA"/>
</dbReference>
<dbReference type="RefSeq" id="WP_189192296.1">
    <property type="nucleotide sequence ID" value="NZ_BMMM01000030.1"/>
</dbReference>
<accession>A0A918DB16</accession>
<dbReference type="Proteomes" id="UP000600365">
    <property type="component" value="Unassembled WGS sequence"/>
</dbReference>
<organism evidence="1 2">
    <name type="scientific">Streptomyces albiflavescens</name>
    <dbReference type="NCBI Taxonomy" id="1623582"/>
    <lineage>
        <taxon>Bacteria</taxon>
        <taxon>Bacillati</taxon>
        <taxon>Actinomycetota</taxon>
        <taxon>Actinomycetes</taxon>
        <taxon>Kitasatosporales</taxon>
        <taxon>Streptomycetaceae</taxon>
        <taxon>Streptomyces</taxon>
    </lineage>
</organism>
<sequence>MVGRDRLDAVVLKVTLSPAQALAAGVWEEDAAEDLTGRIWFCERSDASPHRLPLLEAGVILRLRETPHRRDDTVAELCPCRRSRIAGQRPTRIEAEWRGERRVLSAVMAASHREGTVAGALARRDPLHGLFTDAQRAFLDECADCPQNFDALRVLGPVVVRSRPQLTWSTTELAVERWQIPGAKGASLDFVELSRRVDRPGAEIAQLALESALRRRGVDPWEYETGTDTRRVLALLAGRDGLPGRPNPEL</sequence>